<dbReference type="PANTHER" id="PTHR13531">
    <property type="entry name" value="GEO07735P1-RELATED-RELATED"/>
    <property type="match status" value="1"/>
</dbReference>
<dbReference type="GeneID" id="13452264"/>
<feature type="transmembrane region" description="Helical" evidence="5">
    <location>
        <begin position="23"/>
        <end position="43"/>
    </location>
</feature>
<reference evidence="6 7" key="1">
    <citation type="journal article" date="2011" name="Genome Res.">
        <title>Chromosome and gene copy number variation allow major structural change between species and strains of Leishmania.</title>
        <authorList>
            <person name="Rogers M.B."/>
            <person name="Hilley J.D."/>
            <person name="Dickens N.J."/>
            <person name="Wilkes J."/>
            <person name="Bates P.A."/>
            <person name="Depledge D.P."/>
            <person name="Harris D."/>
            <person name="Her Y."/>
            <person name="Herzyk P."/>
            <person name="Imamura H."/>
            <person name="Otto T.D."/>
            <person name="Sanders M."/>
            <person name="Seeger K."/>
            <person name="Dujardin J.C."/>
            <person name="Berriman M."/>
            <person name="Smith D.F."/>
            <person name="Hertz-Fowler C."/>
            <person name="Mottram J.C."/>
        </authorList>
    </citation>
    <scope>NUCLEOTIDE SEQUENCE [LARGE SCALE GENOMIC DNA]</scope>
    <source>
        <strain evidence="6 7">MHOM/GT/2001/U1103</strain>
    </source>
</reference>
<evidence type="ECO:0000256" key="1">
    <source>
        <dbReference type="ARBA" id="ARBA00004141"/>
    </source>
</evidence>
<dbReference type="Pfam" id="PF09799">
    <property type="entry name" value="Transmemb_17"/>
    <property type="match status" value="1"/>
</dbReference>
<dbReference type="RefSeq" id="XP_003878657.1">
    <property type="nucleotide sequence ID" value="XM_003878608.1"/>
</dbReference>
<keyword evidence="4 5" id="KW-0472">Membrane</keyword>
<dbReference type="PhylomeDB" id="E9B4P0"/>
<feature type="transmembrane region" description="Helical" evidence="5">
    <location>
        <begin position="83"/>
        <end position="103"/>
    </location>
</feature>
<dbReference type="KEGG" id="lmi:LMXM_33_0705"/>
<proteinExistence type="predicted"/>
<dbReference type="OMA" id="AEILMFV"/>
<feature type="transmembrane region" description="Helical" evidence="5">
    <location>
        <begin position="109"/>
        <end position="132"/>
    </location>
</feature>
<organism evidence="6 7">
    <name type="scientific">Leishmania mexicana (strain MHOM/GT/2001/U1103)</name>
    <dbReference type="NCBI Taxonomy" id="929439"/>
    <lineage>
        <taxon>Eukaryota</taxon>
        <taxon>Discoba</taxon>
        <taxon>Euglenozoa</taxon>
        <taxon>Kinetoplastea</taxon>
        <taxon>Metakinetoplastina</taxon>
        <taxon>Trypanosomatida</taxon>
        <taxon>Trypanosomatidae</taxon>
        <taxon>Leishmaniinae</taxon>
        <taxon>Leishmania</taxon>
    </lineage>
</organism>
<evidence type="ECO:0000256" key="3">
    <source>
        <dbReference type="ARBA" id="ARBA00022989"/>
    </source>
</evidence>
<dbReference type="GO" id="GO:0016020">
    <property type="term" value="C:membrane"/>
    <property type="evidence" value="ECO:0007669"/>
    <property type="project" value="UniProtKB-SubCell"/>
</dbReference>
<evidence type="ECO:0000256" key="5">
    <source>
        <dbReference type="SAM" id="Phobius"/>
    </source>
</evidence>
<name>E9B4P0_LEIMU</name>
<evidence type="ECO:0000256" key="4">
    <source>
        <dbReference type="ARBA" id="ARBA00023136"/>
    </source>
</evidence>
<protein>
    <recommendedName>
        <fullName evidence="8">Transmembrane protein</fullName>
    </recommendedName>
</protein>
<evidence type="ECO:0008006" key="8">
    <source>
        <dbReference type="Google" id="ProtNLM"/>
    </source>
</evidence>
<keyword evidence="3 5" id="KW-1133">Transmembrane helix</keyword>
<comment type="subcellular location">
    <subcellularLocation>
        <location evidence="1">Membrane</location>
        <topology evidence="1">Multi-pass membrane protein</topology>
    </subcellularLocation>
</comment>
<dbReference type="PANTHER" id="PTHR13531:SF0">
    <property type="entry name" value="GEO07735P1-RELATED"/>
    <property type="match status" value="1"/>
</dbReference>
<dbReference type="VEuPathDB" id="TriTrypDB:LmxM.33.0705"/>
<keyword evidence="2 5" id="KW-0812">Transmembrane</keyword>
<sequence length="160" mass="17233">MPASGGATGGASFLFHLQLLTSIGWSAIWWIVTLGLLIFKALYLPFPPAALPMEIVASFLVLLVNTFGVLIGMRGNKTEGTSAIVISAVLLSIAAVGAIYYMWLQTYVLMMDLAFSATYLGINCVAILLGFWATQSVARLARVPAFKLEVESGRSEKKKN</sequence>
<accession>E9B4P0</accession>
<gene>
    <name evidence="6" type="ORF">LMXM_33_0705</name>
</gene>
<evidence type="ECO:0000313" key="6">
    <source>
        <dbReference type="EMBL" id="CBZ30209.1"/>
    </source>
</evidence>
<dbReference type="GO" id="GO:0035869">
    <property type="term" value="C:ciliary transition zone"/>
    <property type="evidence" value="ECO:0007669"/>
    <property type="project" value="TreeGrafter"/>
</dbReference>
<feature type="transmembrane region" description="Helical" evidence="5">
    <location>
        <begin position="49"/>
        <end position="71"/>
    </location>
</feature>
<dbReference type="AlphaFoldDB" id="E9B4P0"/>
<evidence type="ECO:0000313" key="7">
    <source>
        <dbReference type="Proteomes" id="UP000007259"/>
    </source>
</evidence>
<dbReference type="Proteomes" id="UP000007259">
    <property type="component" value="Chromosome 33"/>
</dbReference>
<dbReference type="InterPro" id="IPR019184">
    <property type="entry name" value="Uncharacterised_TM-17"/>
</dbReference>
<dbReference type="OrthoDB" id="262535at2759"/>
<dbReference type="GO" id="GO:1905515">
    <property type="term" value="P:non-motile cilium assembly"/>
    <property type="evidence" value="ECO:0007669"/>
    <property type="project" value="TreeGrafter"/>
</dbReference>
<dbReference type="EMBL" id="FR799586">
    <property type="protein sequence ID" value="CBZ30209.1"/>
    <property type="molecule type" value="Genomic_DNA"/>
</dbReference>
<keyword evidence="7" id="KW-1185">Reference proteome</keyword>
<evidence type="ECO:0000256" key="2">
    <source>
        <dbReference type="ARBA" id="ARBA00022692"/>
    </source>
</evidence>